<feature type="domain" description="Heterokaryon incompatibility" evidence="1">
    <location>
        <begin position="45"/>
        <end position="137"/>
    </location>
</feature>
<organism evidence="2 3">
    <name type="scientific">Lithohypha guttulata</name>
    <dbReference type="NCBI Taxonomy" id="1690604"/>
    <lineage>
        <taxon>Eukaryota</taxon>
        <taxon>Fungi</taxon>
        <taxon>Dikarya</taxon>
        <taxon>Ascomycota</taxon>
        <taxon>Pezizomycotina</taxon>
        <taxon>Eurotiomycetes</taxon>
        <taxon>Chaetothyriomycetidae</taxon>
        <taxon>Chaetothyriales</taxon>
        <taxon>Trichomeriaceae</taxon>
        <taxon>Lithohypha</taxon>
    </lineage>
</organism>
<dbReference type="InterPro" id="IPR010730">
    <property type="entry name" value="HET"/>
</dbReference>
<dbReference type="EMBL" id="JAVRRG010000041">
    <property type="protein sequence ID" value="KAK5093601.1"/>
    <property type="molecule type" value="Genomic_DNA"/>
</dbReference>
<reference evidence="2 3" key="1">
    <citation type="submission" date="2023-08" db="EMBL/GenBank/DDBJ databases">
        <title>Black Yeasts Isolated from many extreme environments.</title>
        <authorList>
            <person name="Coleine C."/>
            <person name="Stajich J.E."/>
            <person name="Selbmann L."/>
        </authorList>
    </citation>
    <scope>NUCLEOTIDE SEQUENCE [LARGE SCALE GENOMIC DNA]</scope>
    <source>
        <strain evidence="2 3">CCFEE 5885</strain>
    </source>
</reference>
<name>A0ABR0KCW4_9EURO</name>
<dbReference type="Pfam" id="PF06985">
    <property type="entry name" value="HET"/>
    <property type="match status" value="1"/>
</dbReference>
<gene>
    <name evidence="2" type="ORF">LTR24_004155</name>
</gene>
<evidence type="ECO:0000259" key="1">
    <source>
        <dbReference type="Pfam" id="PF06985"/>
    </source>
</evidence>
<evidence type="ECO:0000313" key="2">
    <source>
        <dbReference type="EMBL" id="KAK5093601.1"/>
    </source>
</evidence>
<dbReference type="Proteomes" id="UP001345013">
    <property type="component" value="Unassembled WGS sequence"/>
</dbReference>
<comment type="caution">
    <text evidence="2">The sequence shown here is derived from an EMBL/GenBank/DDBJ whole genome shotgun (WGS) entry which is preliminary data.</text>
</comment>
<dbReference type="PANTHER" id="PTHR24148">
    <property type="entry name" value="ANKYRIN REPEAT DOMAIN-CONTAINING PROTEIN 39 HOMOLOG-RELATED"/>
    <property type="match status" value="1"/>
</dbReference>
<keyword evidence="3" id="KW-1185">Reference proteome</keyword>
<dbReference type="InterPro" id="IPR052895">
    <property type="entry name" value="HetReg/Transcr_Mod"/>
</dbReference>
<accession>A0ABR0KCW4</accession>
<evidence type="ECO:0000313" key="3">
    <source>
        <dbReference type="Proteomes" id="UP001345013"/>
    </source>
</evidence>
<dbReference type="PANTHER" id="PTHR24148:SF73">
    <property type="entry name" value="HET DOMAIN PROTEIN (AFU_ORTHOLOGUE AFUA_8G01020)"/>
    <property type="match status" value="1"/>
</dbReference>
<protein>
    <recommendedName>
        <fullName evidence="1">Heterokaryon incompatibility domain-containing protein</fullName>
    </recommendedName>
</protein>
<proteinExistence type="predicted"/>
<sequence length="539" mass="61358">MNDLFIYEPLPENLGSIRLLDVLPPQTSGTIRCKLSLGNIFTSSFKALSYVWGASEENHAIELDENVCTVHRNLFRFLTKAQYEYANEHIWIDALCIDQDNIPERNSQVQQMGQLYSHASEVLVWLVDAHEDEGPLAGLDAASSKYLSIGTRLPLHDDGDFHSHRVCQAVESDYVPDNSVQWGLSLICNDLPGAENVTHDFIEKANGQLFAVIRAHPYWTRIRLQAIFDHHKEISESTGLVLSIERITSLLRTRSYRRELSSDGVPLGALVANMAQRQCTDIRDHVFALVGMSDQATMLQVNYNYNQYQVFLSTMACTSQDQQASMAQTLLRVLDLNLETFLHDITNNDINRLLKINANKTKHSNAGSALHFEPAPRNDKILMLRGAGVADKHRHLWICQCPNCEGLYQALTLSPICVFWRAVPYSRLWLLFKTSTPSDGRLEFVGCAKDIGDSERLLAFNPQHPILRLFFQSHAWLTERESQWNMRIRLHAASIFAYAFYESRALNDDTWHFKNEAQMSAFEGQLSYPRLADSYSKFA</sequence>